<sequence length="842" mass="97166">MSNLLLYVEENLILSPEQFYEEEETNTSNNENLSDNAINMPLISPQSTLNDELFKPSSDCTSLDEQKKLLIEEDIQDHTFQNNSTSNISTFNKNNTNPFIQDESLYDQLNDDISPQKFMQLWQENMQIQMQISATLNILLNKVIDSTKNVNDNLTSDESTLNIIKNAFLHANKRMPIFTDSSSTNITNTQKNIFFSNENINREKNTAINQQSSYTDYFQNSNIKNCNFLMSTNNVFDTINQSLSNQEISDIPLEFEKYNCKSFGNDIDSDQISMEDSINDKTSLKETNPFRLSLAGKLQILDTQEENSSCSNEDELLHVLHKNCDAIVKEHDLINCENDNSKMNYTNQLNHNDSFALNEKSFNLNVDEVINTTSKITIDDEITQHSICNKEMEKSFILNTKSFNWNIDEVINTTSKITTDNQVTQHSIHNKEMEKSFTLNAKSLNVDEVINTTSKITTDDQAVQHNIRNKEMEKHCFSPSKKTLIDSNLQYVENAYKHEPITIDSNFNQSLWKKHTEFVVSGEIPNCKTINENITFFPNYDSSNYISSTLLHEHSSEYSTLANTNINGKHLTHTSTSHTLYSSSPIIELNEVQYNQKSIANSNKINNISTKILCKPLKDTTQLKNCNKIYSISENNDEKGICNKIQQENNYENILNFEVNANAMEMKNSYSKKTELNTIENATYIPEYLSLNHKILFQVVALPKQIVHIFHYQEEGYLLVDEFIEIFNETEKILDMINLLHTFNIRVQFKEIDRTKNSLQFIKTNSTMSKATYDIVNGTNKLYLMSLKLALKILHKLEIISQKDIADIFINEIFLNDSNVHKIWLITNAYRLFKYNIEMGNN</sequence>
<gene>
    <name evidence="1" type="ORF">APICC_04872</name>
</gene>
<dbReference type="AlphaFoldDB" id="A0A2A3EHS6"/>
<reference evidence="1 2" key="1">
    <citation type="submission" date="2014-07" db="EMBL/GenBank/DDBJ databases">
        <title>Genomic and transcriptomic analysis on Apis cerana provide comprehensive insights into honey bee biology.</title>
        <authorList>
            <person name="Diao Q."/>
            <person name="Sun L."/>
            <person name="Zheng H."/>
            <person name="Zheng H."/>
            <person name="Xu S."/>
            <person name="Wang S."/>
            <person name="Zeng Z."/>
            <person name="Hu F."/>
            <person name="Su S."/>
            <person name="Wu J."/>
        </authorList>
    </citation>
    <scope>NUCLEOTIDE SEQUENCE [LARGE SCALE GENOMIC DNA]</scope>
    <source>
        <tissue evidence="1">Pupae without intestine</tissue>
    </source>
</reference>
<proteinExistence type="predicted"/>
<protein>
    <submittedName>
        <fullName evidence="1">Uncharacterized protein</fullName>
    </submittedName>
</protein>
<evidence type="ECO:0000313" key="1">
    <source>
        <dbReference type="EMBL" id="PBC30561.1"/>
    </source>
</evidence>
<accession>A0A2A3EHS6</accession>
<name>A0A2A3EHS6_APICC</name>
<dbReference type="EMBL" id="KZ288256">
    <property type="protein sequence ID" value="PBC30561.1"/>
    <property type="molecule type" value="Genomic_DNA"/>
</dbReference>
<dbReference type="STRING" id="94128.A0A2A3EHS6"/>
<evidence type="ECO:0000313" key="2">
    <source>
        <dbReference type="Proteomes" id="UP000242457"/>
    </source>
</evidence>
<keyword evidence="2" id="KW-1185">Reference proteome</keyword>
<dbReference type="Proteomes" id="UP000242457">
    <property type="component" value="Unassembled WGS sequence"/>
</dbReference>
<dbReference type="OrthoDB" id="341421at2759"/>
<organism evidence="1 2">
    <name type="scientific">Apis cerana cerana</name>
    <name type="common">Oriental honeybee</name>
    <dbReference type="NCBI Taxonomy" id="94128"/>
    <lineage>
        <taxon>Eukaryota</taxon>
        <taxon>Metazoa</taxon>
        <taxon>Ecdysozoa</taxon>
        <taxon>Arthropoda</taxon>
        <taxon>Hexapoda</taxon>
        <taxon>Insecta</taxon>
        <taxon>Pterygota</taxon>
        <taxon>Neoptera</taxon>
        <taxon>Endopterygota</taxon>
        <taxon>Hymenoptera</taxon>
        <taxon>Apocrita</taxon>
        <taxon>Aculeata</taxon>
        <taxon>Apoidea</taxon>
        <taxon>Anthophila</taxon>
        <taxon>Apidae</taxon>
        <taxon>Apis</taxon>
    </lineage>
</organism>